<dbReference type="GO" id="GO:0008168">
    <property type="term" value="F:methyltransferase activity"/>
    <property type="evidence" value="ECO:0007669"/>
    <property type="project" value="UniProtKB-KW"/>
</dbReference>
<keyword evidence="1 3" id="KW-0808">Transferase</keyword>
<keyword evidence="2" id="KW-0949">S-adenosyl-L-methionine</keyword>
<organism evidence="3 4">
    <name type="scientific">Desulfosarcina ovata subsp. ovata</name>
    <dbReference type="NCBI Taxonomy" id="2752305"/>
    <lineage>
        <taxon>Bacteria</taxon>
        <taxon>Pseudomonadati</taxon>
        <taxon>Thermodesulfobacteriota</taxon>
        <taxon>Desulfobacteria</taxon>
        <taxon>Desulfobacterales</taxon>
        <taxon>Desulfosarcinaceae</taxon>
        <taxon>Desulfosarcina</taxon>
    </lineage>
</organism>
<sequence length="295" mass="33202">MHDVNFHHDHELTQHEFLGCCKDCQHSLEIIKPHIMAFADRIRQYDEAALRALPADDLYRLFLILDDLAHMDAGEHLAELILAEPEINAVLPEIRAYYDTFFSIHEVHLAERLLHTSAPWETLKSFPLYPRYEALVKNQIELYNIEPGSRLAFIGCGPVPSSLILLNHLAGIRSVGLEIDDATAALSRKVVGSLGLEHEIDIVHGDETLLRDLDWDTILVAAMAMPKKRIFGNLRRILMETGKTDASVFYRTYSGMRAILHAPVAADDIDGFTIVGRFFPMGRVNNTVVIAKLDG</sequence>
<name>A0A5K8AA85_9BACT</name>
<evidence type="ECO:0000256" key="1">
    <source>
        <dbReference type="ARBA" id="ARBA00022679"/>
    </source>
</evidence>
<dbReference type="GO" id="GO:0032259">
    <property type="term" value="P:methylation"/>
    <property type="evidence" value="ECO:0007669"/>
    <property type="project" value="UniProtKB-KW"/>
</dbReference>
<dbReference type="AlphaFoldDB" id="A0A5K8AA85"/>
<keyword evidence="3" id="KW-0489">Methyltransferase</keyword>
<accession>A0A5K8AA85</accession>
<dbReference type="PROSITE" id="PS51142">
    <property type="entry name" value="NAS"/>
    <property type="match status" value="1"/>
</dbReference>
<evidence type="ECO:0000256" key="2">
    <source>
        <dbReference type="ARBA" id="ARBA00022691"/>
    </source>
</evidence>
<dbReference type="Gene3D" id="3.40.50.150">
    <property type="entry name" value="Vaccinia Virus protein VP39"/>
    <property type="match status" value="1"/>
</dbReference>
<dbReference type="PANTHER" id="PTHR32266">
    <property type="entry name" value="NICOTIANAMINE SYNTHASE 3"/>
    <property type="match status" value="1"/>
</dbReference>
<dbReference type="InterPro" id="IPR029063">
    <property type="entry name" value="SAM-dependent_MTases_sf"/>
</dbReference>
<dbReference type="SUPFAM" id="SSF53335">
    <property type="entry name" value="S-adenosyl-L-methionine-dependent methyltransferases"/>
    <property type="match status" value="1"/>
</dbReference>
<evidence type="ECO:0000313" key="4">
    <source>
        <dbReference type="Proteomes" id="UP000422108"/>
    </source>
</evidence>
<dbReference type="EMBL" id="AP021879">
    <property type="protein sequence ID" value="BBO89505.1"/>
    <property type="molecule type" value="Genomic_DNA"/>
</dbReference>
<evidence type="ECO:0000313" key="3">
    <source>
        <dbReference type="EMBL" id="BBO89505.1"/>
    </source>
</evidence>
<keyword evidence="4" id="KW-1185">Reference proteome</keyword>
<dbReference type="PANTHER" id="PTHR32266:SF12">
    <property type="entry name" value="NICOTIANAMINE SYNTHASE 3"/>
    <property type="match status" value="1"/>
</dbReference>
<proteinExistence type="predicted"/>
<dbReference type="GO" id="GO:0030418">
    <property type="term" value="P:nicotianamine biosynthetic process"/>
    <property type="evidence" value="ECO:0007669"/>
    <property type="project" value="InterPro"/>
</dbReference>
<dbReference type="Proteomes" id="UP000422108">
    <property type="component" value="Chromosome"/>
</dbReference>
<reference evidence="3 4" key="1">
    <citation type="submission" date="2019-11" db="EMBL/GenBank/DDBJ databases">
        <title>Comparative genomics of hydrocarbon-degrading Desulfosarcina strains.</title>
        <authorList>
            <person name="Watanabe M."/>
            <person name="Kojima H."/>
            <person name="Fukui M."/>
        </authorList>
    </citation>
    <scope>NUCLEOTIDE SEQUENCE [LARGE SCALE GENOMIC DNA]</scope>
    <source>
        <strain evidence="4">oXyS1</strain>
    </source>
</reference>
<dbReference type="InterPro" id="IPR004298">
    <property type="entry name" value="Nicotian_synth"/>
</dbReference>
<dbReference type="GO" id="GO:0030410">
    <property type="term" value="F:nicotianamine synthase activity"/>
    <property type="evidence" value="ECO:0007669"/>
    <property type="project" value="InterPro"/>
</dbReference>
<gene>
    <name evidence="3" type="ORF">DSCOOX_26850</name>
</gene>
<protein>
    <submittedName>
        <fullName evidence="3">Methyltransferase</fullName>
    </submittedName>
</protein>
<dbReference type="RefSeq" id="WP_155310694.1">
    <property type="nucleotide sequence ID" value="NZ_AP021879.1"/>
</dbReference>
<dbReference type="Pfam" id="PF03059">
    <property type="entry name" value="NAS"/>
    <property type="match status" value="1"/>
</dbReference>